<name>A0ABU1XL12_9NOCA</name>
<proteinExistence type="predicted"/>
<keyword evidence="3" id="KW-1185">Reference proteome</keyword>
<feature type="compositionally biased region" description="Basic and acidic residues" evidence="1">
    <location>
        <begin position="41"/>
        <end position="56"/>
    </location>
</feature>
<accession>A0ABU1XL12</accession>
<feature type="region of interest" description="Disordered" evidence="1">
    <location>
        <begin position="1"/>
        <end position="31"/>
    </location>
</feature>
<dbReference type="EMBL" id="JAVDWW010000008">
    <property type="protein sequence ID" value="MDR7171238.1"/>
    <property type="molecule type" value="Genomic_DNA"/>
</dbReference>
<dbReference type="Proteomes" id="UP001251217">
    <property type="component" value="Unassembled WGS sequence"/>
</dbReference>
<evidence type="ECO:0000313" key="2">
    <source>
        <dbReference type="EMBL" id="MDR7171238.1"/>
    </source>
</evidence>
<organism evidence="2 3">
    <name type="scientific">Nocardia kruczakiae</name>
    <dbReference type="NCBI Taxonomy" id="261477"/>
    <lineage>
        <taxon>Bacteria</taxon>
        <taxon>Bacillati</taxon>
        <taxon>Actinomycetota</taxon>
        <taxon>Actinomycetes</taxon>
        <taxon>Mycobacteriales</taxon>
        <taxon>Nocardiaceae</taxon>
        <taxon>Nocardia</taxon>
    </lineage>
</organism>
<evidence type="ECO:0000313" key="3">
    <source>
        <dbReference type="Proteomes" id="UP001251217"/>
    </source>
</evidence>
<evidence type="ECO:0000256" key="1">
    <source>
        <dbReference type="SAM" id="MobiDB-lite"/>
    </source>
</evidence>
<dbReference type="RefSeq" id="WP_310405974.1">
    <property type="nucleotide sequence ID" value="NZ_JAVDWW010000008.1"/>
</dbReference>
<protein>
    <submittedName>
        <fullName evidence="2">Uncharacterized protein</fullName>
    </submittedName>
</protein>
<comment type="caution">
    <text evidence="2">The sequence shown here is derived from an EMBL/GenBank/DDBJ whole genome shotgun (WGS) entry which is preliminary data.</text>
</comment>
<feature type="region of interest" description="Disordered" evidence="1">
    <location>
        <begin position="41"/>
        <end position="60"/>
    </location>
</feature>
<sequence>MAITPEEAEEIARRILGPTMQDEISDPEKRARLDRAMEEYRAREAKGRPEASEEMAKNWQRWQDSEMRRIRRERGETSE</sequence>
<gene>
    <name evidence="2" type="ORF">J2W56_004997</name>
</gene>
<reference evidence="2 3" key="1">
    <citation type="submission" date="2023-07" db="EMBL/GenBank/DDBJ databases">
        <title>Sorghum-associated microbial communities from plants grown in Nebraska, USA.</title>
        <authorList>
            <person name="Schachtman D."/>
        </authorList>
    </citation>
    <scope>NUCLEOTIDE SEQUENCE [LARGE SCALE GENOMIC DNA]</scope>
    <source>
        <strain evidence="2 3">4272</strain>
    </source>
</reference>